<accession>A0AC35TQ09</accession>
<protein>
    <submittedName>
        <fullName evidence="2">Tes110</fullName>
    </submittedName>
</protein>
<evidence type="ECO:0000313" key="1">
    <source>
        <dbReference type="Proteomes" id="UP000095286"/>
    </source>
</evidence>
<organism evidence="1 2">
    <name type="scientific">Rhabditophanes sp. KR3021</name>
    <dbReference type="NCBI Taxonomy" id="114890"/>
    <lineage>
        <taxon>Eukaryota</taxon>
        <taxon>Metazoa</taxon>
        <taxon>Ecdysozoa</taxon>
        <taxon>Nematoda</taxon>
        <taxon>Chromadorea</taxon>
        <taxon>Rhabditida</taxon>
        <taxon>Tylenchina</taxon>
        <taxon>Panagrolaimomorpha</taxon>
        <taxon>Strongyloidoidea</taxon>
        <taxon>Alloionematidae</taxon>
        <taxon>Rhabditophanes</taxon>
    </lineage>
</organism>
<name>A0AC35TQ09_9BILA</name>
<reference evidence="2" key="1">
    <citation type="submission" date="2016-11" db="UniProtKB">
        <authorList>
            <consortium name="WormBaseParasite"/>
        </authorList>
    </citation>
    <scope>IDENTIFICATION</scope>
    <source>
        <strain evidence="2">KR3021</strain>
    </source>
</reference>
<evidence type="ECO:0000313" key="2">
    <source>
        <dbReference type="WBParaSite" id="RSKR_0000289200.1"/>
    </source>
</evidence>
<dbReference type="Proteomes" id="UP000095286">
    <property type="component" value="Unplaced"/>
</dbReference>
<sequence length="210" mass="24136">MCAAFFKFVSKWNSLPETLHSWTKTNCHKIQPRPKEMTCADVEQFVADCNFGAAPLPAGGKEVIVTSNKEVQDEYYNRLYGANTPDVLPKYTYQDQSVPRNYGQYGNWYYPNYYPSTYITGFDNGERSMRRLQNEMAWNRGGNHNIYNRADNVVNIALQQTALPTCLHDLFYCVRASYMTPPSLANQAAPEEDSTDILRKKFAAIRRSRL</sequence>
<dbReference type="WBParaSite" id="RSKR_0000289200.1">
    <property type="protein sequence ID" value="RSKR_0000289200.1"/>
    <property type="gene ID" value="RSKR_0000289200"/>
</dbReference>
<proteinExistence type="predicted"/>